<comment type="cofactor">
    <cofactor evidence="1">
        <name>Mg(2+)</name>
        <dbReference type="ChEBI" id="CHEBI:18420"/>
    </cofactor>
</comment>
<dbReference type="NCBIfam" id="TIGR01549">
    <property type="entry name" value="HAD-SF-IA-v1"/>
    <property type="match status" value="1"/>
</dbReference>
<dbReference type="EMBL" id="QPJU01000001">
    <property type="protein sequence ID" value="RCX11536.1"/>
    <property type="molecule type" value="Genomic_DNA"/>
</dbReference>
<dbReference type="Gene3D" id="3.40.50.1000">
    <property type="entry name" value="HAD superfamily/HAD-like"/>
    <property type="match status" value="1"/>
</dbReference>
<proteinExistence type="predicted"/>
<dbReference type="SFLD" id="SFLDS00003">
    <property type="entry name" value="Haloacid_Dehalogenase"/>
    <property type="match status" value="1"/>
</dbReference>
<dbReference type="InterPro" id="IPR006439">
    <property type="entry name" value="HAD-SF_hydro_IA"/>
</dbReference>
<sequence>MSAMLDPSRIRAVSLDLDDTLWPVAPTIARAEAALRDWLAQHAPATAALHARPAAAQALRAQVEQDRPDLRHDLGGLRRETLRRAFLAAGDDPALAEPAFEVFYLARQRVQLYADAHAALEFLSARFALVAVSNGNADVHRTGVGRHFRAAIAAGAVGVAKPDARIFHAAAQALDVPPAAELHVGDDATLDALGAVRAGMQAVWLNRSGAPWPHGPEHAPHASVPDLTALCRLLAGVPVAAPALHGVSS</sequence>
<keyword evidence="3" id="KW-0460">Magnesium</keyword>
<evidence type="ECO:0000313" key="4">
    <source>
        <dbReference type="EMBL" id="RCX11536.1"/>
    </source>
</evidence>
<dbReference type="Pfam" id="PF00702">
    <property type="entry name" value="Hydrolase"/>
    <property type="match status" value="1"/>
</dbReference>
<dbReference type="Proteomes" id="UP000252174">
    <property type="component" value="Unassembled WGS sequence"/>
</dbReference>
<dbReference type="GO" id="GO:0009231">
    <property type="term" value="P:riboflavin biosynthetic process"/>
    <property type="evidence" value="ECO:0007669"/>
    <property type="project" value="TreeGrafter"/>
</dbReference>
<dbReference type="InterPro" id="IPR036412">
    <property type="entry name" value="HAD-like_sf"/>
</dbReference>
<dbReference type="AlphaFoldDB" id="A0A369ATE7"/>
<dbReference type="PANTHER" id="PTHR46470:SF4">
    <property type="entry name" value="5-AMINO-6-(5-PHOSPHO-D-RIBITYLAMINO)URACIL PHOSPHATASE YIGB"/>
    <property type="match status" value="1"/>
</dbReference>
<dbReference type="InterPro" id="IPR023214">
    <property type="entry name" value="HAD_sf"/>
</dbReference>
<dbReference type="NCBIfam" id="TIGR01509">
    <property type="entry name" value="HAD-SF-IA-v3"/>
    <property type="match status" value="1"/>
</dbReference>
<accession>A0A369ATE7</accession>
<evidence type="ECO:0000256" key="2">
    <source>
        <dbReference type="ARBA" id="ARBA00022801"/>
    </source>
</evidence>
<dbReference type="SFLD" id="SFLDG01129">
    <property type="entry name" value="C1.5:_HAD__Beta-PGM__Phosphata"/>
    <property type="match status" value="1"/>
</dbReference>
<gene>
    <name evidence="4" type="ORF">DFR45_10158</name>
</gene>
<dbReference type="PANTHER" id="PTHR46470">
    <property type="entry name" value="N-ACYLNEURAMINATE-9-PHOSPHATASE"/>
    <property type="match status" value="1"/>
</dbReference>
<dbReference type="Gene3D" id="1.20.120.1600">
    <property type="match status" value="1"/>
</dbReference>
<dbReference type="SUPFAM" id="SSF56784">
    <property type="entry name" value="HAD-like"/>
    <property type="match status" value="1"/>
</dbReference>
<dbReference type="PRINTS" id="PR00413">
    <property type="entry name" value="HADHALOGNASE"/>
</dbReference>
<name>A0A369ATE7_9BURK</name>
<comment type="caution">
    <text evidence="4">The sequence shown here is derived from an EMBL/GenBank/DDBJ whole genome shotgun (WGS) entry which is preliminary data.</text>
</comment>
<dbReference type="InterPro" id="IPR051400">
    <property type="entry name" value="HAD-like_hydrolase"/>
</dbReference>
<evidence type="ECO:0000256" key="1">
    <source>
        <dbReference type="ARBA" id="ARBA00001946"/>
    </source>
</evidence>
<keyword evidence="5" id="KW-1185">Reference proteome</keyword>
<protein>
    <submittedName>
        <fullName evidence="4">Putative hydrolase of the HAD superfamily</fullName>
    </submittedName>
</protein>
<organism evidence="4 5">
    <name type="scientific">Extensimonas vulgaris</name>
    <dbReference type="NCBI Taxonomy" id="1031594"/>
    <lineage>
        <taxon>Bacteria</taxon>
        <taxon>Pseudomonadati</taxon>
        <taxon>Pseudomonadota</taxon>
        <taxon>Betaproteobacteria</taxon>
        <taxon>Burkholderiales</taxon>
        <taxon>Comamonadaceae</taxon>
        <taxon>Extensimonas</taxon>
    </lineage>
</organism>
<dbReference type="GO" id="GO:0016787">
    <property type="term" value="F:hydrolase activity"/>
    <property type="evidence" value="ECO:0007669"/>
    <property type="project" value="UniProtKB-KW"/>
</dbReference>
<reference evidence="4 5" key="1">
    <citation type="submission" date="2018-07" db="EMBL/GenBank/DDBJ databases">
        <title>Genomic Encyclopedia of Type Strains, Phase IV (KMG-IV): sequencing the most valuable type-strain genomes for metagenomic binning, comparative biology and taxonomic classification.</title>
        <authorList>
            <person name="Goeker M."/>
        </authorList>
    </citation>
    <scope>NUCLEOTIDE SEQUENCE [LARGE SCALE GENOMIC DNA]</scope>
    <source>
        <strain evidence="4 5">DSM 100911</strain>
    </source>
</reference>
<evidence type="ECO:0000313" key="5">
    <source>
        <dbReference type="Proteomes" id="UP000252174"/>
    </source>
</evidence>
<keyword evidence="2 4" id="KW-0378">Hydrolase</keyword>
<evidence type="ECO:0000256" key="3">
    <source>
        <dbReference type="ARBA" id="ARBA00022842"/>
    </source>
</evidence>